<dbReference type="EMBL" id="KI927810">
    <property type="protein sequence ID" value="ETW32160.1"/>
    <property type="molecule type" value="Genomic_DNA"/>
</dbReference>
<evidence type="ECO:0000313" key="2">
    <source>
        <dbReference type="Proteomes" id="UP000030656"/>
    </source>
</evidence>
<reference evidence="1 2" key="1">
    <citation type="submission" date="2013-02" db="EMBL/GenBank/DDBJ databases">
        <title>The Genome Annotation of Plasmodium falciparum FCH/4.</title>
        <authorList>
            <consortium name="The Broad Institute Genome Sequencing Platform"/>
            <consortium name="The Broad Institute Genome Sequencing Center for Infectious Disease"/>
            <person name="Neafsey D."/>
            <person name="Hoffman S."/>
            <person name="Volkman S."/>
            <person name="Rosenthal P."/>
            <person name="Walker B."/>
            <person name="Young S.K."/>
            <person name="Zeng Q."/>
            <person name="Gargeya S."/>
            <person name="Fitzgerald M."/>
            <person name="Haas B."/>
            <person name="Abouelleil A."/>
            <person name="Allen A.W."/>
            <person name="Alvarado L."/>
            <person name="Arachchi H.M."/>
            <person name="Berlin A.M."/>
            <person name="Chapman S.B."/>
            <person name="Gainer-Dewar J."/>
            <person name="Goldberg J."/>
            <person name="Griggs A."/>
            <person name="Gujja S."/>
            <person name="Hansen M."/>
            <person name="Howarth C."/>
            <person name="Imamovic A."/>
            <person name="Ireland A."/>
            <person name="Larimer J."/>
            <person name="McCowan C."/>
            <person name="Murphy C."/>
            <person name="Pearson M."/>
            <person name="Poon T.W."/>
            <person name="Priest M."/>
            <person name="Roberts A."/>
            <person name="Saif S."/>
            <person name="Shea T."/>
            <person name="Sisk P."/>
            <person name="Sykes S."/>
            <person name="Wortman J."/>
            <person name="Nusbaum C."/>
            <person name="Birren B."/>
        </authorList>
    </citation>
    <scope>NUCLEOTIDE SEQUENCE [LARGE SCALE GENOMIC DNA]</scope>
    <source>
        <strain evidence="1 2">FCH/4</strain>
    </source>
</reference>
<sequence length="57" mass="6613">MYILFFPSDFIIEVDIEKIPKTFFSNQMTGNVTTVVILTGPREKNVIYVVKVDIPKY</sequence>
<gene>
    <name evidence="1" type="ORF">PFFCH_00398</name>
</gene>
<evidence type="ECO:0000313" key="1">
    <source>
        <dbReference type="EMBL" id="ETW32160.1"/>
    </source>
</evidence>
<name>A0A024VVB1_PLAFA</name>
<organism evidence="1 2">
    <name type="scientific">Plasmodium falciparum FCH/4</name>
    <dbReference type="NCBI Taxonomy" id="1036724"/>
    <lineage>
        <taxon>Eukaryota</taxon>
        <taxon>Sar</taxon>
        <taxon>Alveolata</taxon>
        <taxon>Apicomplexa</taxon>
        <taxon>Aconoidasida</taxon>
        <taxon>Haemosporida</taxon>
        <taxon>Plasmodiidae</taxon>
        <taxon>Plasmodium</taxon>
        <taxon>Plasmodium (Laverania)</taxon>
    </lineage>
</organism>
<protein>
    <submittedName>
        <fullName evidence="1">Uncharacterized protein</fullName>
    </submittedName>
</protein>
<dbReference type="AlphaFoldDB" id="A0A024VVB1"/>
<accession>A0A024VVB1</accession>
<reference evidence="1 2" key="2">
    <citation type="submission" date="2013-02" db="EMBL/GenBank/DDBJ databases">
        <title>The Genome Sequence of Plasmodium falciparum FCH/4.</title>
        <authorList>
            <consortium name="The Broad Institute Genome Sequencing Platform"/>
            <consortium name="The Broad Institute Genome Sequencing Center for Infectious Disease"/>
            <person name="Neafsey D."/>
            <person name="Cheeseman I."/>
            <person name="Volkman S."/>
            <person name="Adams J."/>
            <person name="Walker B."/>
            <person name="Young S.K."/>
            <person name="Zeng Q."/>
            <person name="Gargeya S."/>
            <person name="Fitzgerald M."/>
            <person name="Haas B."/>
            <person name="Abouelleil A."/>
            <person name="Alvarado L."/>
            <person name="Arachchi H.M."/>
            <person name="Berlin A.M."/>
            <person name="Chapman S.B."/>
            <person name="Dewar J."/>
            <person name="Goldberg J."/>
            <person name="Griggs A."/>
            <person name="Gujja S."/>
            <person name="Hansen M."/>
            <person name="Howarth C."/>
            <person name="Imamovic A."/>
            <person name="Larimer J."/>
            <person name="McCowan C."/>
            <person name="Murphy C."/>
            <person name="Neiman D."/>
            <person name="Pearson M."/>
            <person name="Priest M."/>
            <person name="Roberts A."/>
            <person name="Saif S."/>
            <person name="Shea T."/>
            <person name="Sisk P."/>
            <person name="Sykes S."/>
            <person name="Wortman J."/>
            <person name="Nusbaum C."/>
            <person name="Birren B."/>
        </authorList>
    </citation>
    <scope>NUCLEOTIDE SEQUENCE [LARGE SCALE GENOMIC DNA]</scope>
    <source>
        <strain evidence="1 2">FCH/4</strain>
    </source>
</reference>
<dbReference type="Proteomes" id="UP000030656">
    <property type="component" value="Unassembled WGS sequence"/>
</dbReference>
<proteinExistence type="predicted"/>